<feature type="compositionally biased region" description="Polar residues" evidence="1">
    <location>
        <begin position="302"/>
        <end position="312"/>
    </location>
</feature>
<proteinExistence type="predicted"/>
<reference evidence="2" key="1">
    <citation type="journal article" date="2019" name="Sci. Rep.">
        <title>Draft genome of Tanacetum cinerariifolium, the natural source of mosquito coil.</title>
        <authorList>
            <person name="Yamashiro T."/>
            <person name="Shiraishi A."/>
            <person name="Satake H."/>
            <person name="Nakayama K."/>
        </authorList>
    </citation>
    <scope>NUCLEOTIDE SEQUENCE</scope>
</reference>
<sequence>MSSFVLCVGCGEPLYGFSPCQWCTCERCGVDLRDGICPLCNSRNSCVNDPNPNSFDYPPDSYHHPHSTYETYSGDSYGNDSQFGYHCPTLFPLNYEPEPSYIQDYNSYPHNSSSFSQQCLCCDNCRGLQETFQCQSMNQNFYNSNSSSLDQSQTPQFPVIHLPPQETSIKTLRDQENEIDSMQTFLRKFNRISFFETPKVLLLAWDKIFKIKDAFENKQYKPEDTQELFRDLFNDVQNIREELAEYINTPGWNRHAFCSNSNDDDEDNTIASCVENFVPIPSESEDFSDIKSECDMPDCDDSQTTNYSTFSNPLFDDSTSSDDESSHDEFNPIHNEDLDSTPKNDRSDTDSYLLESSLNRDTLMISSLKIDSFLTEFASALIFIESIPPGVDETNCDPEEDIHLVERLLYYNSSPHPPEESNSENSNAEIKSFSPSPIPIEDSNSHMEEIDLSFNSDDPMPPSIEDDENDSEGDNLFLERLLHDDPIPLPDTLEFSNVVRVFLPFFTYPILNALVEAIKDENFGTEDLCGMIKKLEQRTDGTLCLNKRSWIPCRGTQLDMSTAYIHRLMVKVKEKSKPWRTFYVLVRLILGKIKKRIQAARDRQKSYADRRCKPLEFEVRDKVMLKVSPWKGVKCFVDEPLTFPLDEIQIDDKLNFIEEPVEIMEQKVKRLKKIRIPIVKMANGIGFRANSNPEIKRNVQHVKNRNHEQRNQATVQDLWDSCNQWAVVIDVYIAAKRSKLGHRFGFVRLKNVNDINQLVSNLRVTWMGGFHLFVDVAKYGRTNNRLEERSGDNKPNEGMNTQPVHDNANVFQSFNSYAKVVLDKLGDVGFGWNLILRISGKRQEFKDLVGLPLALWALEVYKKLGGRWGCNVFTDMVNDGPLSHGKSAYWAPNIESTEEKSMTDSLKRKDDKGPSSDGGPEHEEPLDDDNCDSVSSKDDNNDSDLSSEMSSTSRLMREVGVRGVDSDHMDSFEEGEIIGDSVLNNDGCVKDCMEKNLDDDVDKDIEDCSKNVSEKCGVVNNNISNNVEGEILEDQFDEDLSSLDRSSDKAERLAHHNNGLDDLDISPRNRLLHQDKCRVRPVKAVVNDSSIVSPSMPPKIKFTTSKDGYVIEGELKEYEVARIKIECSCLLQRKVQSISFENCEDC</sequence>
<dbReference type="InterPro" id="IPR035979">
    <property type="entry name" value="RBD_domain_sf"/>
</dbReference>
<dbReference type="EMBL" id="BKCJ010008090">
    <property type="protein sequence ID" value="GEU80493.1"/>
    <property type="molecule type" value="Genomic_DNA"/>
</dbReference>
<dbReference type="InterPro" id="IPR012677">
    <property type="entry name" value="Nucleotide-bd_a/b_plait_sf"/>
</dbReference>
<gene>
    <name evidence="2" type="ORF">Tci_052471</name>
</gene>
<comment type="caution">
    <text evidence="2">The sequence shown here is derived from an EMBL/GenBank/DDBJ whole genome shotgun (WGS) entry which is preliminary data.</text>
</comment>
<protein>
    <submittedName>
        <fullName evidence="2">Uncharacterized protein</fullName>
    </submittedName>
</protein>
<name>A0A6L2N307_TANCI</name>
<dbReference type="GO" id="GO:0003676">
    <property type="term" value="F:nucleic acid binding"/>
    <property type="evidence" value="ECO:0007669"/>
    <property type="project" value="InterPro"/>
</dbReference>
<accession>A0A6L2N307</accession>
<feature type="compositionally biased region" description="Basic and acidic residues" evidence="1">
    <location>
        <begin position="327"/>
        <end position="349"/>
    </location>
</feature>
<feature type="region of interest" description="Disordered" evidence="1">
    <location>
        <begin position="284"/>
        <end position="349"/>
    </location>
</feature>
<organism evidence="2">
    <name type="scientific">Tanacetum cinerariifolium</name>
    <name type="common">Dalmatian daisy</name>
    <name type="synonym">Chrysanthemum cinerariifolium</name>
    <dbReference type="NCBI Taxonomy" id="118510"/>
    <lineage>
        <taxon>Eukaryota</taxon>
        <taxon>Viridiplantae</taxon>
        <taxon>Streptophyta</taxon>
        <taxon>Embryophyta</taxon>
        <taxon>Tracheophyta</taxon>
        <taxon>Spermatophyta</taxon>
        <taxon>Magnoliopsida</taxon>
        <taxon>eudicotyledons</taxon>
        <taxon>Gunneridae</taxon>
        <taxon>Pentapetalae</taxon>
        <taxon>asterids</taxon>
        <taxon>campanulids</taxon>
        <taxon>Asterales</taxon>
        <taxon>Asteraceae</taxon>
        <taxon>Asteroideae</taxon>
        <taxon>Anthemideae</taxon>
        <taxon>Anthemidinae</taxon>
        <taxon>Tanacetum</taxon>
    </lineage>
</organism>
<evidence type="ECO:0000313" key="2">
    <source>
        <dbReference type="EMBL" id="GEU80493.1"/>
    </source>
</evidence>
<feature type="compositionally biased region" description="Basic and acidic residues" evidence="1">
    <location>
        <begin position="897"/>
        <end position="923"/>
    </location>
</feature>
<dbReference type="SUPFAM" id="SSF54928">
    <property type="entry name" value="RNA-binding domain, RBD"/>
    <property type="match status" value="1"/>
</dbReference>
<feature type="region of interest" description="Disordered" evidence="1">
    <location>
        <begin position="893"/>
        <end position="962"/>
    </location>
</feature>
<feature type="region of interest" description="Disordered" evidence="1">
    <location>
        <begin position="413"/>
        <end position="472"/>
    </location>
</feature>
<dbReference type="Gene3D" id="3.30.70.330">
    <property type="match status" value="1"/>
</dbReference>
<feature type="compositionally biased region" description="Low complexity" evidence="1">
    <location>
        <begin position="943"/>
        <end position="953"/>
    </location>
</feature>
<evidence type="ECO:0000256" key="1">
    <source>
        <dbReference type="SAM" id="MobiDB-lite"/>
    </source>
</evidence>
<dbReference type="AlphaFoldDB" id="A0A6L2N307"/>